<dbReference type="RefSeq" id="XP_014176924.1">
    <property type="nucleotide sequence ID" value="XM_014321449.1"/>
</dbReference>
<dbReference type="PROSITE" id="PS50021">
    <property type="entry name" value="CH"/>
    <property type="match status" value="1"/>
</dbReference>
<dbReference type="GO" id="GO:0046872">
    <property type="term" value="F:metal ion binding"/>
    <property type="evidence" value="ECO:0007669"/>
    <property type="project" value="UniProtKB-KW"/>
</dbReference>
<feature type="region of interest" description="Disordered" evidence="10">
    <location>
        <begin position="656"/>
        <end position="863"/>
    </location>
</feature>
<keyword evidence="4" id="KW-0479">Metal-binding</keyword>
<dbReference type="GO" id="GO:0004674">
    <property type="term" value="F:protein serine/threonine kinase activity"/>
    <property type="evidence" value="ECO:0007669"/>
    <property type="project" value="UniProtKB-KW"/>
</dbReference>
<feature type="compositionally biased region" description="Polar residues" evidence="10">
    <location>
        <begin position="733"/>
        <end position="743"/>
    </location>
</feature>
<feature type="compositionally biased region" description="Basic residues" evidence="10">
    <location>
        <begin position="1732"/>
        <end position="1744"/>
    </location>
</feature>
<evidence type="ECO:0000259" key="13">
    <source>
        <dbReference type="PROSITE" id="PS50081"/>
    </source>
</evidence>
<sequence>MLAASTQPQPPHLLVTPSSTTDSREQQQMSTNTADAGVRPPPIPPRRMKSLWRKPSKLMNDDQPVASSSTSDLPLPNVKAASSSNLLSAFSSSNVDLPQTSTLVNPSATSSAASTQSARSKLKNFITEPASQAVRALGGGPGKRSSVPQPTRSIPNLREQHDQHKNYAARANTIARSSTTNVSATPSKVPRSSIPVRTSSITTPTAPLPPTVSTPSPSPPRKTDLGRSLLKASRSTPSLPRRAKKGKGKDLLDDDDEDEKPATVGKKKKGGRHSLAMLFHKNRSTSAVSPHSSETPSPSDIDLTSPEDELKPIEKLPPSILSQPKRSTLSPPITPTSSYFLNNSRPSSGSNSAAGSVGLPDLSPATTRGLSRPSSSSLSRPPSQSALRGSNGEPSSLRGSAQTLQNTVYRHNPSASSLSPAGYSLSSSSFQHSRSSLINGSHTSLSLSQTSLILPDGPRHSLLSQEHYHLRFACTYITYLLTPALRHANFSTSERNLEIKRISEDRLGHLARMERSWGSSWAEASGEILSGKQSGVSLEVKEAKLRACNITATAKAHERKVFVSAVRDGILLCFLFNRLFPSQPAHIQRVKVPRDEARIRANIDRFLSACSEIGVSENDSFTMADLDEHSPAGLARVARTILVLARMSGSAVVLPAKKSKRNLRGEGSVNKSSIPKDRSRPHSEQTPAPSNNATPMASRTALERTLKNSSSDLRLRREGVATNGVLPTPAAMNGSTMSLTASTESDHASAASGSNLKSVYAPPSRLSQQSFSPTPPLSPARAASTPNASSRSNAAIQNGTPPTARPPMRTIHNSKVSFANDSSSPRASGHDWSSSISSTQSSYHLAPLQERERTPSLISTNSQVASSYSRSSMMAIPIVPGEDQRAIDATDVEPIDIPLGSSPSVRPELPPNVRRMSEQTLQEARRKIIGTLLTSTDDLHAQHGMTPNGRLSSSLEEARGFALSASLAALEGSGIGGPTTLSLRSDSPRLRPISRAARTQSIELQHDSFIEEDEVGSRSPARAPGELPPRPRIRRSSVTGKIYVPKRAPSPGVGMQSTLSSSSIPIPIDPNLAAEAYGTRRALTKQERRRSEDFPLRPMSISNANRVMNMRNNHSMVNLPSTTRRTSTLSFTSRDSAVYPSLQILEFSMAGQPAMRYQLGNRIGTGQFGAVYRSLNLTNGQMVAIKRIRVAGMQQKEIDDVMREVELLARLSHPGIVKYEGMSCDNEFLNIVLEFVENGSLQHTLKAFGNFNERLVASYVAKILEGLIYLHSQGVVHCDLKAANILSTKNGNIKLSDFGVSLNMRAVETFAERASIGKAESSEVAGTPNWMAPEIIKLAGASPASDIWSLGCTIIELLTGKPPYHNVGNSMTVLFRIVEDPMPPLPPTSPELEDFLKLCFIKEPGDRPSATLLFEHEWVRAARGDIDLSPQDSLPFLRRVSQDQRTDSQRIFANPIDIPKVSDSVRIKEANGIFPTRSASTSLVDLSTTPKENDVQKYAQMSMVSLHSQASQSRECLQSSSARAHGLVKTTFAKAITCHVCLENVKKSAYLCQNCGLITHAKCAARASPRCDVREQLALLAHQQEFAAAVTTPPESRATSPYLADTSPTTSNGLSGFPGRFFGRGNRSKSSLLAPSTTSLVEPDRRARWSTGAGSNHSRSHLDAVPTPASNGHETISSVRSRLSEGSEECVRDPRGASTTLLRIDEDGPSHEKESAGPPPVMRHAPIEGGKPVRKPSMRLRMKREKRDKNGVMDDDDVAPKDCIVM</sequence>
<feature type="compositionally biased region" description="Low complexity" evidence="10">
    <location>
        <begin position="370"/>
        <end position="388"/>
    </location>
</feature>
<evidence type="ECO:0000256" key="2">
    <source>
        <dbReference type="ARBA" id="ARBA00022527"/>
    </source>
</evidence>
<feature type="compositionally biased region" description="Basic and acidic residues" evidence="10">
    <location>
        <begin position="674"/>
        <end position="683"/>
    </location>
</feature>
<dbReference type="PANTHER" id="PTHR11584:SF369">
    <property type="entry name" value="MITOGEN-ACTIVATED PROTEIN KINASE KINASE KINASE 19-RELATED"/>
    <property type="match status" value="1"/>
</dbReference>
<feature type="domain" description="Calponin-homology (CH)" evidence="12">
    <location>
        <begin position="538"/>
        <end position="648"/>
    </location>
</feature>
<feature type="compositionally biased region" description="Polar residues" evidence="10">
    <location>
        <begin position="16"/>
        <end position="34"/>
    </location>
</feature>
<feature type="region of interest" description="Disordered" evidence="10">
    <location>
        <begin position="1589"/>
        <end position="1766"/>
    </location>
</feature>
<feature type="compositionally biased region" description="Low complexity" evidence="10">
    <location>
        <begin position="107"/>
        <end position="119"/>
    </location>
</feature>
<feature type="compositionally biased region" description="Polar residues" evidence="10">
    <location>
        <begin position="1628"/>
        <end position="1640"/>
    </location>
</feature>
<comment type="similarity">
    <text evidence="1">Belongs to the protein kinase superfamily. STE Ser/Thr protein kinase family. MAP kinase kinase kinase subfamily.</text>
</comment>
<protein>
    <submittedName>
        <fullName evidence="14">STE/STE11/cdc15 protein kinase</fullName>
    </submittedName>
</protein>
<dbReference type="InterPro" id="IPR036872">
    <property type="entry name" value="CH_dom_sf"/>
</dbReference>
<proteinExistence type="inferred from homology"/>
<evidence type="ECO:0000256" key="1">
    <source>
        <dbReference type="ARBA" id="ARBA00006529"/>
    </source>
</evidence>
<gene>
    <name evidence="14" type="ORF">A1Q1_06240</name>
</gene>
<evidence type="ECO:0000256" key="10">
    <source>
        <dbReference type="SAM" id="MobiDB-lite"/>
    </source>
</evidence>
<feature type="binding site" evidence="9">
    <location>
        <position position="1186"/>
    </location>
    <ligand>
        <name>ATP</name>
        <dbReference type="ChEBI" id="CHEBI:30616"/>
    </ligand>
</feature>
<dbReference type="Gene3D" id="3.30.60.20">
    <property type="match status" value="1"/>
</dbReference>
<keyword evidence="8 9" id="KW-0067">ATP-binding</keyword>
<feature type="compositionally biased region" description="Basic and acidic residues" evidence="10">
    <location>
        <begin position="1703"/>
        <end position="1715"/>
    </location>
</feature>
<dbReference type="InterPro" id="IPR002219">
    <property type="entry name" value="PKC_DAG/PE"/>
</dbReference>
<feature type="domain" description="Phorbol-ester/DAG-type" evidence="13">
    <location>
        <begin position="1524"/>
        <end position="1571"/>
    </location>
</feature>
<feature type="compositionally biased region" description="Polar residues" evidence="10">
    <location>
        <begin position="1668"/>
        <end position="1681"/>
    </location>
</feature>
<dbReference type="SUPFAM" id="SSF57889">
    <property type="entry name" value="Cysteine-rich domain"/>
    <property type="match status" value="1"/>
</dbReference>
<organism evidence="14 15">
    <name type="scientific">Trichosporon asahii var. asahii (strain ATCC 90039 / CBS 2479 / JCM 2466 / KCTC 7840 / NBRC 103889/ NCYC 2677 / UAMH 7654)</name>
    <name type="common">Yeast</name>
    <dbReference type="NCBI Taxonomy" id="1186058"/>
    <lineage>
        <taxon>Eukaryota</taxon>
        <taxon>Fungi</taxon>
        <taxon>Dikarya</taxon>
        <taxon>Basidiomycota</taxon>
        <taxon>Agaricomycotina</taxon>
        <taxon>Tremellomycetes</taxon>
        <taxon>Trichosporonales</taxon>
        <taxon>Trichosporonaceae</taxon>
        <taxon>Trichosporon</taxon>
    </lineage>
</organism>
<feature type="region of interest" description="Disordered" evidence="10">
    <location>
        <begin position="1000"/>
        <end position="1058"/>
    </location>
</feature>
<evidence type="ECO:0000256" key="6">
    <source>
        <dbReference type="ARBA" id="ARBA00022777"/>
    </source>
</evidence>
<dbReference type="Gene3D" id="1.10.510.10">
    <property type="entry name" value="Transferase(Phosphotransferase) domain 1"/>
    <property type="match status" value="1"/>
</dbReference>
<feature type="compositionally biased region" description="Basic residues" evidence="10">
    <location>
        <begin position="46"/>
        <end position="56"/>
    </location>
</feature>
<evidence type="ECO:0000256" key="5">
    <source>
        <dbReference type="ARBA" id="ARBA00022741"/>
    </source>
</evidence>
<feature type="compositionally biased region" description="Polar residues" evidence="10">
    <location>
        <begin position="684"/>
        <end position="697"/>
    </location>
</feature>
<keyword evidence="6 14" id="KW-0418">Kinase</keyword>
<feature type="region of interest" description="Disordered" evidence="10">
    <location>
        <begin position="1"/>
        <end position="78"/>
    </location>
</feature>
<dbReference type="InterPro" id="IPR001715">
    <property type="entry name" value="CH_dom"/>
</dbReference>
<dbReference type="Gene3D" id="1.10.418.10">
    <property type="entry name" value="Calponin-like domain"/>
    <property type="match status" value="1"/>
</dbReference>
<dbReference type="SUPFAM" id="SSF47576">
    <property type="entry name" value="Calponin-homology domain, CH-domain"/>
    <property type="match status" value="1"/>
</dbReference>
<feature type="region of interest" description="Disordered" evidence="10">
    <location>
        <begin position="94"/>
        <end position="399"/>
    </location>
</feature>
<dbReference type="GO" id="GO:0005524">
    <property type="term" value="F:ATP binding"/>
    <property type="evidence" value="ECO:0007669"/>
    <property type="project" value="UniProtKB-UniRule"/>
</dbReference>
<feature type="compositionally biased region" description="Pro residues" evidence="10">
    <location>
        <begin position="206"/>
        <end position="220"/>
    </location>
</feature>
<evidence type="ECO:0000259" key="11">
    <source>
        <dbReference type="PROSITE" id="PS50011"/>
    </source>
</evidence>
<evidence type="ECO:0000256" key="9">
    <source>
        <dbReference type="PROSITE-ProRule" id="PRU10141"/>
    </source>
</evidence>
<evidence type="ECO:0000259" key="12">
    <source>
        <dbReference type="PROSITE" id="PS50021"/>
    </source>
</evidence>
<feature type="compositionally biased region" description="Basic and acidic residues" evidence="10">
    <location>
        <begin position="1682"/>
        <end position="1695"/>
    </location>
</feature>
<feature type="compositionally biased region" description="Polar residues" evidence="10">
    <location>
        <begin position="95"/>
        <end position="106"/>
    </location>
</feature>
<feature type="compositionally biased region" description="Low complexity" evidence="10">
    <location>
        <begin position="833"/>
        <end position="842"/>
    </location>
</feature>
<keyword evidence="5 9" id="KW-0547">Nucleotide-binding</keyword>
<dbReference type="KEGG" id="tasa:A1Q1_06240"/>
<reference evidence="14 15" key="1">
    <citation type="journal article" date="2012" name="Eukaryot. Cell">
        <title>Draft genome sequence of CBS 2479, the standard type strain of Trichosporon asahii.</title>
        <authorList>
            <person name="Yang R.Y."/>
            <person name="Li H.T."/>
            <person name="Zhu H."/>
            <person name="Zhou G.P."/>
            <person name="Wang M."/>
            <person name="Wang L."/>
        </authorList>
    </citation>
    <scope>NUCLEOTIDE SEQUENCE [LARGE SCALE GENOMIC DNA]</scope>
    <source>
        <strain evidence="15">ATCC 90039 / CBS 2479 / JCM 2466 / KCTC 7840 / NCYC 2677 / UAMH 7654</strain>
    </source>
</reference>
<keyword evidence="2" id="KW-0723">Serine/threonine-protein kinase</keyword>
<dbReference type="InterPro" id="IPR000719">
    <property type="entry name" value="Prot_kinase_dom"/>
</dbReference>
<dbReference type="PROSITE" id="PS00479">
    <property type="entry name" value="ZF_DAG_PE_1"/>
    <property type="match status" value="1"/>
</dbReference>
<feature type="compositionally biased region" description="Polar residues" evidence="10">
    <location>
        <begin position="284"/>
        <end position="298"/>
    </location>
</feature>
<dbReference type="GeneID" id="25989752"/>
<dbReference type="PANTHER" id="PTHR11584">
    <property type="entry name" value="SERINE/THREONINE PROTEIN KINASE"/>
    <property type="match status" value="1"/>
</dbReference>
<dbReference type="Proteomes" id="UP000002748">
    <property type="component" value="Unassembled WGS sequence"/>
</dbReference>
<feature type="compositionally biased region" description="Polar residues" evidence="10">
    <location>
        <begin position="174"/>
        <end position="186"/>
    </location>
</feature>
<name>J5SER5_TRIAS</name>
<feature type="compositionally biased region" description="Polar residues" evidence="10">
    <location>
        <begin position="811"/>
        <end position="826"/>
    </location>
</feature>
<dbReference type="VEuPathDB" id="FungiDB:A1Q1_06240"/>
<dbReference type="InterPro" id="IPR046349">
    <property type="entry name" value="C1-like_sf"/>
</dbReference>
<evidence type="ECO:0000313" key="15">
    <source>
        <dbReference type="Proteomes" id="UP000002748"/>
    </source>
</evidence>
<comment type="caution">
    <text evidence="14">The sequence shown here is derived from an EMBL/GenBank/DDBJ whole genome shotgun (WGS) entry which is preliminary data.</text>
</comment>
<dbReference type="PROSITE" id="PS50081">
    <property type="entry name" value="ZF_DAG_PE_2"/>
    <property type="match status" value="1"/>
</dbReference>
<dbReference type="InterPro" id="IPR017441">
    <property type="entry name" value="Protein_kinase_ATP_BS"/>
</dbReference>
<evidence type="ECO:0000313" key="14">
    <source>
        <dbReference type="EMBL" id="EJT45296.1"/>
    </source>
</evidence>
<dbReference type="PROSITE" id="PS50011">
    <property type="entry name" value="PROTEIN_KINASE_DOM"/>
    <property type="match status" value="1"/>
</dbReference>
<dbReference type="HOGENOM" id="CLU_238947_0_0_1"/>
<feature type="compositionally biased region" description="Low complexity" evidence="10">
    <location>
        <begin position="327"/>
        <end position="356"/>
    </location>
</feature>
<dbReference type="OrthoDB" id="8693905at2759"/>
<dbReference type="Pfam" id="PF00069">
    <property type="entry name" value="Pkinase"/>
    <property type="match status" value="1"/>
</dbReference>
<dbReference type="SMART" id="SM00109">
    <property type="entry name" value="C1"/>
    <property type="match status" value="1"/>
</dbReference>
<keyword evidence="3" id="KW-0808">Transferase</keyword>
<dbReference type="EMBL" id="ALBS01000329">
    <property type="protein sequence ID" value="EJT45296.1"/>
    <property type="molecule type" value="Genomic_DNA"/>
</dbReference>
<feature type="compositionally biased region" description="Polar residues" evidence="10">
    <location>
        <begin position="784"/>
        <end position="801"/>
    </location>
</feature>
<dbReference type="CDD" id="cd00014">
    <property type="entry name" value="CH_SF"/>
    <property type="match status" value="1"/>
</dbReference>
<feature type="domain" description="Protein kinase" evidence="11">
    <location>
        <begin position="1157"/>
        <end position="1419"/>
    </location>
</feature>
<dbReference type="SMART" id="SM00220">
    <property type="entry name" value="S_TKc"/>
    <property type="match status" value="1"/>
</dbReference>
<dbReference type="Pfam" id="PF00307">
    <property type="entry name" value="CH"/>
    <property type="match status" value="1"/>
</dbReference>
<evidence type="ECO:0000256" key="8">
    <source>
        <dbReference type="ARBA" id="ARBA00022840"/>
    </source>
</evidence>
<dbReference type="SUPFAM" id="SSF56112">
    <property type="entry name" value="Protein kinase-like (PK-like)"/>
    <property type="match status" value="1"/>
</dbReference>
<accession>J5SER5</accession>
<dbReference type="InterPro" id="IPR011009">
    <property type="entry name" value="Kinase-like_dom_sf"/>
</dbReference>
<evidence type="ECO:0000256" key="3">
    <source>
        <dbReference type="ARBA" id="ARBA00022679"/>
    </source>
</evidence>
<dbReference type="PROSITE" id="PS00107">
    <property type="entry name" value="PROTEIN_KINASE_ATP"/>
    <property type="match status" value="1"/>
</dbReference>
<keyword evidence="7" id="KW-0862">Zinc</keyword>
<evidence type="ECO:0000256" key="4">
    <source>
        <dbReference type="ARBA" id="ARBA00022723"/>
    </source>
</evidence>
<evidence type="ECO:0000256" key="7">
    <source>
        <dbReference type="ARBA" id="ARBA00022833"/>
    </source>
</evidence>
<dbReference type="CDD" id="cd00029">
    <property type="entry name" value="C1"/>
    <property type="match status" value="1"/>
</dbReference>